<comment type="similarity">
    <text evidence="1 5">Belongs to the peptidase S8 family.</text>
</comment>
<dbReference type="InterPro" id="IPR023827">
    <property type="entry name" value="Peptidase_S8_Asp-AS"/>
</dbReference>
<evidence type="ECO:0000313" key="7">
    <source>
        <dbReference type="EMBL" id="SUQ13645.1"/>
    </source>
</evidence>
<dbReference type="GO" id="GO:0004252">
    <property type="term" value="F:serine-type endopeptidase activity"/>
    <property type="evidence" value="ECO:0007669"/>
    <property type="project" value="InterPro"/>
</dbReference>
<name>A0A316AM29_9FIRM</name>
<dbReference type="OrthoDB" id="9762689at2"/>
<organism evidence="7 8">
    <name type="scientific">Faecalicatena contorta</name>
    <dbReference type="NCBI Taxonomy" id="39482"/>
    <lineage>
        <taxon>Bacteria</taxon>
        <taxon>Bacillati</taxon>
        <taxon>Bacillota</taxon>
        <taxon>Clostridia</taxon>
        <taxon>Lachnospirales</taxon>
        <taxon>Lachnospiraceae</taxon>
        <taxon>Faecalicatena</taxon>
    </lineage>
</organism>
<reference evidence="8" key="1">
    <citation type="submission" date="2017-07" db="EMBL/GenBank/DDBJ databases">
        <authorList>
            <person name="Varghese N."/>
            <person name="Submissions S."/>
        </authorList>
    </citation>
    <scope>NUCLEOTIDE SEQUENCE [LARGE SCALE GENOMIC DNA]</scope>
    <source>
        <strain evidence="8">NLAE-zl-C134</strain>
    </source>
</reference>
<dbReference type="EMBL" id="UHJJ01000003">
    <property type="protein sequence ID" value="SUQ13645.1"/>
    <property type="molecule type" value="Genomic_DNA"/>
</dbReference>
<dbReference type="PROSITE" id="PS51892">
    <property type="entry name" value="SUBTILASE"/>
    <property type="match status" value="1"/>
</dbReference>
<evidence type="ECO:0000259" key="6">
    <source>
        <dbReference type="Pfam" id="PF00082"/>
    </source>
</evidence>
<dbReference type="Gene3D" id="2.60.120.1290">
    <property type="match status" value="1"/>
</dbReference>
<dbReference type="AlphaFoldDB" id="A0A316AM29"/>
<dbReference type="Gene3D" id="3.40.50.200">
    <property type="entry name" value="Peptidase S8/S53 domain"/>
    <property type="match status" value="1"/>
</dbReference>
<evidence type="ECO:0000256" key="2">
    <source>
        <dbReference type="ARBA" id="ARBA00022670"/>
    </source>
</evidence>
<dbReference type="InterPro" id="IPR017310">
    <property type="entry name" value="Pept_S8A_subtilisin_clostridia"/>
</dbReference>
<gene>
    <name evidence="7" type="ORF">SAMN05216529_103378</name>
</gene>
<keyword evidence="4" id="KW-0720">Serine protease</keyword>
<dbReference type="PRINTS" id="PR00723">
    <property type="entry name" value="SUBTILISIN"/>
</dbReference>
<evidence type="ECO:0000256" key="1">
    <source>
        <dbReference type="ARBA" id="ARBA00011073"/>
    </source>
</evidence>
<keyword evidence="3" id="KW-0378">Hydrolase</keyword>
<comment type="caution">
    <text evidence="5">Lacks conserved residue(s) required for the propagation of feature annotation.</text>
</comment>
<dbReference type="SUPFAM" id="SSF52743">
    <property type="entry name" value="Subtilisin-like"/>
    <property type="match status" value="1"/>
</dbReference>
<dbReference type="CDD" id="cd07478">
    <property type="entry name" value="Peptidases_S8_CspA-like"/>
    <property type="match status" value="1"/>
</dbReference>
<feature type="domain" description="Peptidase S8/S53" evidence="6">
    <location>
        <begin position="88"/>
        <end position="286"/>
    </location>
</feature>
<dbReference type="PANTHER" id="PTHR43806:SF11">
    <property type="entry name" value="CEREVISIN-RELATED"/>
    <property type="match status" value="1"/>
</dbReference>
<dbReference type="PIRSF" id="PIRSF037894">
    <property type="entry name" value="Subtilisin_rel_CspABC"/>
    <property type="match status" value="1"/>
</dbReference>
<dbReference type="Proteomes" id="UP000254051">
    <property type="component" value="Unassembled WGS sequence"/>
</dbReference>
<evidence type="ECO:0000256" key="3">
    <source>
        <dbReference type="ARBA" id="ARBA00022801"/>
    </source>
</evidence>
<proteinExistence type="inferred from homology"/>
<dbReference type="InterPro" id="IPR015500">
    <property type="entry name" value="Peptidase_S8_subtilisin-rel"/>
</dbReference>
<dbReference type="InterPro" id="IPR036852">
    <property type="entry name" value="Peptidase_S8/S53_dom_sf"/>
</dbReference>
<dbReference type="PROSITE" id="PS00136">
    <property type="entry name" value="SUBTILASE_ASP"/>
    <property type="match status" value="1"/>
</dbReference>
<evidence type="ECO:0000256" key="5">
    <source>
        <dbReference type="PROSITE-ProRule" id="PRU01240"/>
    </source>
</evidence>
<sequence>MYKILDENYIDLMIENSFASALQKEYDITRINARYSVLHSPASRFNMCELGNYPYHIFPTLYALNSTISLEKSNVIAIQNNVNLSLFGEGVVIGFVDTGIDYSHEAFLNADGSTKVFSIWDQTIETDAPPEGFTFGTEYDKNMINIALTAEDPFSIVPSNDENGHGTMLAGIAAGNQNPAAGFRGVAPQSELIVVKLAPAKKLNKKIFSVRESVLCYPETNIFLGIEYILSVIQRIQRPLVLCIGIGSSQSAHDGQSALGMYLNTLSTMPAIAVCVSAGNEGNTQRHYRGTVSGTKYSQTIEFKIGEKDSQFPLEIWQKSPSRLSVELISPTGEHIHSILPGFNTCREHTFVFETSKVYINNFIMEEETGEQLILIRFENAFGGIWKLSVASIDNIACLFDAWMPSGDIISSETFFLESDPNITITSPGNSPNPITVTAYDQVQNSILLTSSHGFTSTNIMKPDIAAPGYALTCPLPGQNYGIATGTGAASAHTSGIIALLMEWAAWKGNYTTITGRDISRLLIRGARRDKNVEYPNPVWGYGQIDILGLFKSLT</sequence>
<feature type="domain" description="Peptidase S8/S53" evidence="6">
    <location>
        <begin position="423"/>
        <end position="543"/>
    </location>
</feature>
<accession>A0A316AM29</accession>
<dbReference type="InterPro" id="IPR050131">
    <property type="entry name" value="Peptidase_S8_subtilisin-like"/>
</dbReference>
<keyword evidence="8" id="KW-1185">Reference proteome</keyword>
<dbReference type="InterPro" id="IPR034045">
    <property type="entry name" value="Pep_S8_CspA-like"/>
</dbReference>
<evidence type="ECO:0000313" key="8">
    <source>
        <dbReference type="Proteomes" id="UP000254051"/>
    </source>
</evidence>
<dbReference type="Pfam" id="PF00082">
    <property type="entry name" value="Peptidase_S8"/>
    <property type="match status" value="2"/>
</dbReference>
<evidence type="ECO:0000256" key="4">
    <source>
        <dbReference type="ARBA" id="ARBA00022825"/>
    </source>
</evidence>
<dbReference type="InterPro" id="IPR000209">
    <property type="entry name" value="Peptidase_S8/S53_dom"/>
</dbReference>
<keyword evidence="2" id="KW-0645">Protease</keyword>
<protein>
    <submittedName>
        <fullName evidence="7">Subtilase family protein</fullName>
    </submittedName>
</protein>
<dbReference type="GO" id="GO:0006508">
    <property type="term" value="P:proteolysis"/>
    <property type="evidence" value="ECO:0007669"/>
    <property type="project" value="UniProtKB-KW"/>
</dbReference>
<dbReference type="RefSeq" id="WP_109709659.1">
    <property type="nucleotide sequence ID" value="NZ_QGDS01000003.1"/>
</dbReference>
<dbReference type="PANTHER" id="PTHR43806">
    <property type="entry name" value="PEPTIDASE S8"/>
    <property type="match status" value="1"/>
</dbReference>